<accession>A0ABP8SSS8</accession>
<evidence type="ECO:0000313" key="4">
    <source>
        <dbReference type="Proteomes" id="UP001500307"/>
    </source>
</evidence>
<dbReference type="RefSeq" id="WP_346121652.1">
    <property type="nucleotide sequence ID" value="NZ_BAABGU010000022.1"/>
</dbReference>
<protein>
    <submittedName>
        <fullName evidence="3">Uncharacterized protein</fullName>
    </submittedName>
</protein>
<feature type="transmembrane region" description="Helical" evidence="2">
    <location>
        <begin position="82"/>
        <end position="103"/>
    </location>
</feature>
<keyword evidence="2" id="KW-1133">Transmembrane helix</keyword>
<evidence type="ECO:0000256" key="1">
    <source>
        <dbReference type="SAM" id="MobiDB-lite"/>
    </source>
</evidence>
<sequence>MTEIVESAVDADPRASSSPADSPSRTPWPALVTLLAGGGVLALVVWDGPSILRAVSVPAYIAVAPGLACARLIRIPDGLSRFVIGVALSLALGVLVAQGMIHLHRWSPLLGLFTLTAVASLASLTELVRNGLGQHPGREVGVE</sequence>
<evidence type="ECO:0000256" key="2">
    <source>
        <dbReference type="SAM" id="Phobius"/>
    </source>
</evidence>
<proteinExistence type="predicted"/>
<dbReference type="EMBL" id="BAABGU010000022">
    <property type="protein sequence ID" value="GAA4573872.1"/>
    <property type="molecule type" value="Genomic_DNA"/>
</dbReference>
<comment type="caution">
    <text evidence="3">The sequence shown here is derived from an EMBL/GenBank/DDBJ whole genome shotgun (WGS) entry which is preliminary data.</text>
</comment>
<gene>
    <name evidence="3" type="ORF">GCM10023176_39720</name>
</gene>
<feature type="transmembrane region" description="Helical" evidence="2">
    <location>
        <begin position="28"/>
        <end position="45"/>
    </location>
</feature>
<reference evidence="4" key="1">
    <citation type="journal article" date="2019" name="Int. J. Syst. Evol. Microbiol.">
        <title>The Global Catalogue of Microorganisms (GCM) 10K type strain sequencing project: providing services to taxonomists for standard genome sequencing and annotation.</title>
        <authorList>
            <consortium name="The Broad Institute Genomics Platform"/>
            <consortium name="The Broad Institute Genome Sequencing Center for Infectious Disease"/>
            <person name="Wu L."/>
            <person name="Ma J."/>
        </authorList>
    </citation>
    <scope>NUCLEOTIDE SEQUENCE [LARGE SCALE GENOMIC DNA]</scope>
    <source>
        <strain evidence="4">JCM 3175</strain>
    </source>
</reference>
<keyword evidence="2" id="KW-0812">Transmembrane</keyword>
<organism evidence="3 4">
    <name type="scientific">Micromonospora coerulea</name>
    <dbReference type="NCBI Taxonomy" id="47856"/>
    <lineage>
        <taxon>Bacteria</taxon>
        <taxon>Bacillati</taxon>
        <taxon>Actinomycetota</taxon>
        <taxon>Actinomycetes</taxon>
        <taxon>Micromonosporales</taxon>
        <taxon>Micromonosporaceae</taxon>
        <taxon>Micromonospora</taxon>
    </lineage>
</organism>
<keyword evidence="2" id="KW-0472">Membrane</keyword>
<dbReference type="Proteomes" id="UP001500307">
    <property type="component" value="Unassembled WGS sequence"/>
</dbReference>
<feature type="compositionally biased region" description="Low complexity" evidence="1">
    <location>
        <begin position="14"/>
        <end position="25"/>
    </location>
</feature>
<feature type="region of interest" description="Disordered" evidence="1">
    <location>
        <begin position="1"/>
        <end position="25"/>
    </location>
</feature>
<evidence type="ECO:0000313" key="3">
    <source>
        <dbReference type="EMBL" id="GAA4573872.1"/>
    </source>
</evidence>
<feature type="transmembrane region" description="Helical" evidence="2">
    <location>
        <begin position="109"/>
        <end position="128"/>
    </location>
</feature>
<name>A0ABP8SSS8_9ACTN</name>
<keyword evidence="4" id="KW-1185">Reference proteome</keyword>